<evidence type="ECO:0000313" key="2">
    <source>
        <dbReference type="EMBL" id="GEO33628.1"/>
    </source>
</evidence>
<feature type="transmembrane region" description="Helical" evidence="1">
    <location>
        <begin position="30"/>
        <end position="50"/>
    </location>
</feature>
<comment type="caution">
    <text evidence="2">The sequence shown here is derived from an EMBL/GenBank/DDBJ whole genome shotgun (WGS) entry which is preliminary data.</text>
</comment>
<accession>A0A512DAY7</accession>
<keyword evidence="3" id="KW-1185">Reference proteome</keyword>
<keyword evidence="1" id="KW-1133">Transmembrane helix</keyword>
<evidence type="ECO:0000313" key="3">
    <source>
        <dbReference type="Proteomes" id="UP000321181"/>
    </source>
</evidence>
<keyword evidence="1" id="KW-0472">Membrane</keyword>
<protein>
    <submittedName>
        <fullName evidence="2">Uncharacterized protein</fullName>
    </submittedName>
</protein>
<organism evidence="2 3">
    <name type="scientific">Cellulomonas aerilata</name>
    <dbReference type="NCBI Taxonomy" id="515326"/>
    <lineage>
        <taxon>Bacteria</taxon>
        <taxon>Bacillati</taxon>
        <taxon>Actinomycetota</taxon>
        <taxon>Actinomycetes</taxon>
        <taxon>Micrococcales</taxon>
        <taxon>Cellulomonadaceae</taxon>
        <taxon>Cellulomonas</taxon>
    </lineage>
</organism>
<keyword evidence="1" id="KW-0812">Transmembrane</keyword>
<sequence>MRVGRLLVSVACVGVLALMVWFALTENPAATWMVYGLYGAGAATFVVRAVRARRRGVPVARSVAPALRGLGEVQDMSLGRPPVPPVTYASPVGTVAELVVAPPEPAVGALGHLPARPPDRRT</sequence>
<dbReference type="Proteomes" id="UP000321181">
    <property type="component" value="Unassembled WGS sequence"/>
</dbReference>
<dbReference type="AlphaFoldDB" id="A0A512DAY7"/>
<feature type="transmembrane region" description="Helical" evidence="1">
    <location>
        <begin position="7"/>
        <end position="24"/>
    </location>
</feature>
<dbReference type="EMBL" id="BJYY01000011">
    <property type="protein sequence ID" value="GEO33628.1"/>
    <property type="molecule type" value="Genomic_DNA"/>
</dbReference>
<gene>
    <name evidence="2" type="ORF">CAE01nite_13530</name>
</gene>
<name>A0A512DAY7_9CELL</name>
<proteinExistence type="predicted"/>
<reference evidence="2 3" key="1">
    <citation type="submission" date="2019-07" db="EMBL/GenBank/DDBJ databases">
        <title>Whole genome shotgun sequence of Cellulomonas aerilata NBRC 106308.</title>
        <authorList>
            <person name="Hosoyama A."/>
            <person name="Uohara A."/>
            <person name="Ohji S."/>
            <person name="Ichikawa N."/>
        </authorList>
    </citation>
    <scope>NUCLEOTIDE SEQUENCE [LARGE SCALE GENOMIC DNA]</scope>
    <source>
        <strain evidence="2 3">NBRC 106308</strain>
    </source>
</reference>
<evidence type="ECO:0000256" key="1">
    <source>
        <dbReference type="SAM" id="Phobius"/>
    </source>
</evidence>